<keyword evidence="4" id="KW-1185">Reference proteome</keyword>
<keyword evidence="1" id="KW-0472">Membrane</keyword>
<feature type="chain" id="PRO_5012981857" description="Gram-positive cocci surface proteins LPxTG domain-containing protein" evidence="2">
    <location>
        <begin position="25"/>
        <end position="89"/>
    </location>
</feature>
<comment type="caution">
    <text evidence="3">The sequence shown here is derived from an EMBL/GenBank/DDBJ whole genome shotgun (WGS) entry which is preliminary data.</text>
</comment>
<dbReference type="NCBIfam" id="NF041742">
    <property type="entry name" value="WGxxGxxG_fam"/>
    <property type="match status" value="1"/>
</dbReference>
<feature type="signal peptide" evidence="2">
    <location>
        <begin position="1"/>
        <end position="24"/>
    </location>
</feature>
<dbReference type="RefSeq" id="WP_085081422.1">
    <property type="nucleotide sequence ID" value="NZ_JACKRZ010000091.1"/>
</dbReference>
<feature type="transmembrane region" description="Helical" evidence="1">
    <location>
        <begin position="51"/>
        <end position="68"/>
    </location>
</feature>
<accession>A0A1X1YY78</accession>
<keyword evidence="2" id="KW-0732">Signal</keyword>
<keyword evidence="1" id="KW-0812">Transmembrane</keyword>
<proteinExistence type="predicted"/>
<sequence>MRRTIAVISTTGALLFGGAGVANAAVETATAPQTTSTTLADNNNDQHNDNSGLWGLLGLLGLGGLVGLKRRKDTAAGTGIGTTNTGRGV</sequence>
<evidence type="ECO:0000256" key="2">
    <source>
        <dbReference type="SAM" id="SignalP"/>
    </source>
</evidence>
<protein>
    <recommendedName>
        <fullName evidence="5">Gram-positive cocci surface proteins LPxTG domain-containing protein</fullName>
    </recommendedName>
</protein>
<dbReference type="EMBL" id="LQPJ01000157">
    <property type="protein sequence ID" value="ORW16020.1"/>
    <property type="molecule type" value="Genomic_DNA"/>
</dbReference>
<dbReference type="STRING" id="153971.AWC19_22985"/>
<dbReference type="Proteomes" id="UP000193529">
    <property type="component" value="Unassembled WGS sequence"/>
</dbReference>
<keyword evidence="1" id="KW-1133">Transmembrane helix</keyword>
<reference evidence="3 4" key="1">
    <citation type="submission" date="2016-01" db="EMBL/GenBank/DDBJ databases">
        <title>The new phylogeny of the genus Mycobacterium.</title>
        <authorList>
            <person name="Tarcisio F."/>
            <person name="Conor M."/>
            <person name="Antonella G."/>
            <person name="Elisabetta G."/>
            <person name="Giulia F.S."/>
            <person name="Sara T."/>
            <person name="Anna F."/>
            <person name="Clotilde B."/>
            <person name="Roberto B."/>
            <person name="Veronica D.S."/>
            <person name="Fabio R."/>
            <person name="Monica P."/>
            <person name="Olivier J."/>
            <person name="Enrico T."/>
            <person name="Nicola S."/>
        </authorList>
    </citation>
    <scope>NUCLEOTIDE SEQUENCE [LARGE SCALE GENOMIC DNA]</scope>
    <source>
        <strain evidence="3 4">DSM 44572</strain>
    </source>
</reference>
<gene>
    <name evidence="3" type="ORF">AWC19_22985</name>
</gene>
<evidence type="ECO:0008006" key="5">
    <source>
        <dbReference type="Google" id="ProtNLM"/>
    </source>
</evidence>
<evidence type="ECO:0000256" key="1">
    <source>
        <dbReference type="SAM" id="Phobius"/>
    </source>
</evidence>
<name>A0A1X1YY78_9MYCO</name>
<dbReference type="NCBIfam" id="TIGR01167">
    <property type="entry name" value="LPXTG_anchor"/>
    <property type="match status" value="1"/>
</dbReference>
<evidence type="ECO:0000313" key="4">
    <source>
        <dbReference type="Proteomes" id="UP000193529"/>
    </source>
</evidence>
<organism evidence="3 4">
    <name type="scientific">Mycobacterium palustre</name>
    <dbReference type="NCBI Taxonomy" id="153971"/>
    <lineage>
        <taxon>Bacteria</taxon>
        <taxon>Bacillati</taxon>
        <taxon>Actinomycetota</taxon>
        <taxon>Actinomycetes</taxon>
        <taxon>Mycobacteriales</taxon>
        <taxon>Mycobacteriaceae</taxon>
        <taxon>Mycobacterium</taxon>
        <taxon>Mycobacterium simiae complex</taxon>
    </lineage>
</organism>
<dbReference type="AlphaFoldDB" id="A0A1X1YY78"/>
<evidence type="ECO:0000313" key="3">
    <source>
        <dbReference type="EMBL" id="ORW16020.1"/>
    </source>
</evidence>